<dbReference type="EMBL" id="ML996706">
    <property type="protein sequence ID" value="KAF2396712.1"/>
    <property type="molecule type" value="Genomic_DNA"/>
</dbReference>
<sequence length="425" mass="46770">MAPAVLSPAPPSAPHPISADSKATQCPFVTEKTESGGPVLDPNWTVDTSAAVLSDDPKQIYAEYEYMREHCPVAWTSAHGGYWILTKYEDIKACAGDGVTFISSVCAIVPSDPRGIRRPPLKFDGAAHTPYRKALDRTLNPRRLARLEPALRGHAKRELAPLLEAGQGDICQRFGARFSAAVESEWLGLDEEAGRLLAETVGPFVQSWRGGEWEFVLRASQAFYKVAEGVMEDRRTNPRDPEEDPASSLLLERDSEGKELDPYHLIGAIRQALIVAMVAPSILMGAIVEHLAADKALQNQLRSDPSLIPAAIEEFVRLYTPYRGFARTATHEVTISGTVVPPETPITMTYAAANRDGRQFPDPETFMLGRENITSHLGFGRGRHRCAGVNLARMMLRDWSIVEEGREFAKLPEVGLIGCKVRFVV</sequence>
<dbReference type="InterPro" id="IPR002397">
    <property type="entry name" value="Cyt_P450_B"/>
</dbReference>
<feature type="region of interest" description="Disordered" evidence="5">
    <location>
        <begin position="1"/>
        <end position="21"/>
    </location>
</feature>
<dbReference type="PANTHER" id="PTHR46696:SF6">
    <property type="entry name" value="P450, PUTATIVE (EUROFUNG)-RELATED"/>
    <property type="match status" value="1"/>
</dbReference>
<keyword evidence="3 4" id="KW-0408">Iron</keyword>
<accession>A0A6G1HL42</accession>
<dbReference type="InterPro" id="IPR017972">
    <property type="entry name" value="Cyt_P450_CS"/>
</dbReference>
<dbReference type="GO" id="GO:0004497">
    <property type="term" value="F:monooxygenase activity"/>
    <property type="evidence" value="ECO:0007669"/>
    <property type="project" value="UniProtKB-KW"/>
</dbReference>
<dbReference type="PROSITE" id="PS00086">
    <property type="entry name" value="CYTOCHROME_P450"/>
    <property type="match status" value="1"/>
</dbReference>
<gene>
    <name evidence="6" type="ORF">EJ06DRAFT_545058</name>
</gene>
<dbReference type="AlphaFoldDB" id="A0A6G1HL42"/>
<proteinExistence type="inferred from homology"/>
<dbReference type="GO" id="GO:0020037">
    <property type="term" value="F:heme binding"/>
    <property type="evidence" value="ECO:0007669"/>
    <property type="project" value="InterPro"/>
</dbReference>
<comment type="similarity">
    <text evidence="1 4">Belongs to the cytochrome P450 family.</text>
</comment>
<keyword evidence="4" id="KW-0349">Heme</keyword>
<evidence type="ECO:0000256" key="3">
    <source>
        <dbReference type="ARBA" id="ARBA00023004"/>
    </source>
</evidence>
<keyword evidence="4" id="KW-0503">Monooxygenase</keyword>
<dbReference type="GO" id="GO:0016705">
    <property type="term" value="F:oxidoreductase activity, acting on paired donors, with incorporation or reduction of molecular oxygen"/>
    <property type="evidence" value="ECO:0007669"/>
    <property type="project" value="InterPro"/>
</dbReference>
<dbReference type="GO" id="GO:0005506">
    <property type="term" value="F:iron ion binding"/>
    <property type="evidence" value="ECO:0007669"/>
    <property type="project" value="InterPro"/>
</dbReference>
<dbReference type="OrthoDB" id="3945418at2759"/>
<evidence type="ECO:0000256" key="2">
    <source>
        <dbReference type="ARBA" id="ARBA00022723"/>
    </source>
</evidence>
<name>A0A6G1HL42_9PEZI</name>
<dbReference type="PRINTS" id="PR00359">
    <property type="entry name" value="BP450"/>
</dbReference>
<dbReference type="Gene3D" id="1.10.630.10">
    <property type="entry name" value="Cytochrome P450"/>
    <property type="match status" value="1"/>
</dbReference>
<dbReference type="PANTHER" id="PTHR46696">
    <property type="entry name" value="P450, PUTATIVE (EUROFUNG)-RELATED"/>
    <property type="match status" value="1"/>
</dbReference>
<evidence type="ECO:0000256" key="5">
    <source>
        <dbReference type="SAM" id="MobiDB-lite"/>
    </source>
</evidence>
<keyword evidence="7" id="KW-1185">Reference proteome</keyword>
<dbReference type="Proteomes" id="UP000799640">
    <property type="component" value="Unassembled WGS sequence"/>
</dbReference>
<dbReference type="SUPFAM" id="SSF48264">
    <property type="entry name" value="Cytochrome P450"/>
    <property type="match status" value="1"/>
</dbReference>
<evidence type="ECO:0000313" key="6">
    <source>
        <dbReference type="EMBL" id="KAF2396712.1"/>
    </source>
</evidence>
<keyword evidence="2 4" id="KW-0479">Metal-binding</keyword>
<dbReference type="Pfam" id="PF00067">
    <property type="entry name" value="p450"/>
    <property type="match status" value="1"/>
</dbReference>
<dbReference type="InterPro" id="IPR036396">
    <property type="entry name" value="Cyt_P450_sf"/>
</dbReference>
<evidence type="ECO:0000256" key="1">
    <source>
        <dbReference type="ARBA" id="ARBA00010617"/>
    </source>
</evidence>
<evidence type="ECO:0000256" key="4">
    <source>
        <dbReference type="RuleBase" id="RU000461"/>
    </source>
</evidence>
<dbReference type="InterPro" id="IPR001128">
    <property type="entry name" value="Cyt_P450"/>
</dbReference>
<reference evidence="6" key="1">
    <citation type="journal article" date="2020" name="Stud. Mycol.">
        <title>101 Dothideomycetes genomes: a test case for predicting lifestyles and emergence of pathogens.</title>
        <authorList>
            <person name="Haridas S."/>
            <person name="Albert R."/>
            <person name="Binder M."/>
            <person name="Bloem J."/>
            <person name="Labutti K."/>
            <person name="Salamov A."/>
            <person name="Andreopoulos B."/>
            <person name="Baker S."/>
            <person name="Barry K."/>
            <person name="Bills G."/>
            <person name="Bluhm B."/>
            <person name="Cannon C."/>
            <person name="Castanera R."/>
            <person name="Culley D."/>
            <person name="Daum C."/>
            <person name="Ezra D."/>
            <person name="Gonzalez J."/>
            <person name="Henrissat B."/>
            <person name="Kuo A."/>
            <person name="Liang C."/>
            <person name="Lipzen A."/>
            <person name="Lutzoni F."/>
            <person name="Magnuson J."/>
            <person name="Mondo S."/>
            <person name="Nolan M."/>
            <person name="Ohm R."/>
            <person name="Pangilinan J."/>
            <person name="Park H.-J."/>
            <person name="Ramirez L."/>
            <person name="Alfaro M."/>
            <person name="Sun H."/>
            <person name="Tritt A."/>
            <person name="Yoshinaga Y."/>
            <person name="Zwiers L.-H."/>
            <person name="Turgeon B."/>
            <person name="Goodwin S."/>
            <person name="Spatafora J."/>
            <person name="Crous P."/>
            <person name="Grigoriev I."/>
        </authorList>
    </citation>
    <scope>NUCLEOTIDE SEQUENCE</scope>
    <source>
        <strain evidence="6">CBS 262.69</strain>
    </source>
</reference>
<keyword evidence="4" id="KW-0560">Oxidoreductase</keyword>
<organism evidence="6 7">
    <name type="scientific">Trichodelitschia bisporula</name>
    <dbReference type="NCBI Taxonomy" id="703511"/>
    <lineage>
        <taxon>Eukaryota</taxon>
        <taxon>Fungi</taxon>
        <taxon>Dikarya</taxon>
        <taxon>Ascomycota</taxon>
        <taxon>Pezizomycotina</taxon>
        <taxon>Dothideomycetes</taxon>
        <taxon>Dothideomycetes incertae sedis</taxon>
        <taxon>Phaeotrichales</taxon>
        <taxon>Phaeotrichaceae</taxon>
        <taxon>Trichodelitschia</taxon>
    </lineage>
</organism>
<evidence type="ECO:0000313" key="7">
    <source>
        <dbReference type="Proteomes" id="UP000799640"/>
    </source>
</evidence>
<protein>
    <submittedName>
        <fullName evidence="6">Cytochrome P450</fullName>
    </submittedName>
</protein>